<protein>
    <recommendedName>
        <fullName evidence="3">Secreted protein</fullName>
    </recommendedName>
</protein>
<sequence length="78" mass="9022">MELCLHQASKKFLFIFGWGAMVEPACASEQCLIYRSIDLTTYTYSLAKGVDKVVYIMHVCFIMHRFFHLSCNIYKAST</sequence>
<dbReference type="AlphaFoldDB" id="A0A101LZJ8"/>
<geneLocation type="mitochondrion" evidence="2"/>
<evidence type="ECO:0000256" key="1">
    <source>
        <dbReference type="SAM" id="SignalP"/>
    </source>
</evidence>
<keyword evidence="2" id="KW-0496">Mitochondrion</keyword>
<evidence type="ECO:0000313" key="2">
    <source>
        <dbReference type="EMBL" id="KUM48251.1"/>
    </source>
</evidence>
<gene>
    <name evidence="2" type="ORF">ABT39_MTgene5248</name>
</gene>
<evidence type="ECO:0008006" key="3">
    <source>
        <dbReference type="Google" id="ProtNLM"/>
    </source>
</evidence>
<keyword evidence="1" id="KW-0732">Signal</keyword>
<feature type="chain" id="PRO_5007100183" description="Secreted protein" evidence="1">
    <location>
        <begin position="28"/>
        <end position="78"/>
    </location>
</feature>
<name>A0A101LZJ8_PICGL</name>
<organism evidence="2">
    <name type="scientific">Picea glauca</name>
    <name type="common">White spruce</name>
    <name type="synonym">Pinus glauca</name>
    <dbReference type="NCBI Taxonomy" id="3330"/>
    <lineage>
        <taxon>Eukaryota</taxon>
        <taxon>Viridiplantae</taxon>
        <taxon>Streptophyta</taxon>
        <taxon>Embryophyta</taxon>
        <taxon>Tracheophyta</taxon>
        <taxon>Spermatophyta</taxon>
        <taxon>Pinopsida</taxon>
        <taxon>Pinidae</taxon>
        <taxon>Conifers I</taxon>
        <taxon>Pinales</taxon>
        <taxon>Pinaceae</taxon>
        <taxon>Picea</taxon>
    </lineage>
</organism>
<accession>A0A101LZJ8</accession>
<feature type="signal peptide" evidence="1">
    <location>
        <begin position="1"/>
        <end position="27"/>
    </location>
</feature>
<comment type="caution">
    <text evidence="2">The sequence shown here is derived from an EMBL/GenBank/DDBJ whole genome shotgun (WGS) entry which is preliminary data.</text>
</comment>
<proteinExistence type="predicted"/>
<dbReference type="EMBL" id="LKAM01000006">
    <property type="protein sequence ID" value="KUM48251.1"/>
    <property type="molecule type" value="Genomic_DNA"/>
</dbReference>
<reference evidence="2" key="1">
    <citation type="journal article" date="2015" name="Genome Biol. Evol.">
        <title>Organellar Genomes of White Spruce (Picea glauca): Assembly and Annotation.</title>
        <authorList>
            <person name="Jackman S.D."/>
            <person name="Warren R.L."/>
            <person name="Gibb E.A."/>
            <person name="Vandervalk B.P."/>
            <person name="Mohamadi H."/>
            <person name="Chu J."/>
            <person name="Raymond A."/>
            <person name="Pleasance S."/>
            <person name="Coope R."/>
            <person name="Wildung M.R."/>
            <person name="Ritland C.E."/>
            <person name="Bousquet J."/>
            <person name="Jones S.J."/>
            <person name="Bohlmann J."/>
            <person name="Birol I."/>
        </authorList>
    </citation>
    <scope>NUCLEOTIDE SEQUENCE [LARGE SCALE GENOMIC DNA]</scope>
    <source>
        <tissue evidence="2">Flushing bud</tissue>
    </source>
</reference>